<keyword evidence="15" id="KW-0482">Metalloprotease</keyword>
<dbReference type="GO" id="GO:0016887">
    <property type="term" value="F:ATP hydrolysis activity"/>
    <property type="evidence" value="ECO:0007669"/>
    <property type="project" value="InterPro"/>
</dbReference>
<dbReference type="PANTHER" id="PTHR43655">
    <property type="entry name" value="ATP-DEPENDENT PROTEASE"/>
    <property type="match status" value="1"/>
</dbReference>
<proteinExistence type="inferred from homology"/>
<evidence type="ECO:0000256" key="3">
    <source>
        <dbReference type="ARBA" id="ARBA00010044"/>
    </source>
</evidence>
<keyword evidence="5" id="KW-0645">Protease</keyword>
<dbReference type="Pfam" id="PF17862">
    <property type="entry name" value="AAA_lid_3"/>
    <property type="match status" value="1"/>
</dbReference>
<dbReference type="Gene3D" id="1.10.8.60">
    <property type="match status" value="1"/>
</dbReference>
<evidence type="ECO:0000256" key="5">
    <source>
        <dbReference type="ARBA" id="ARBA00022670"/>
    </source>
</evidence>
<gene>
    <name evidence="23" type="primary">AFG3L2</name>
</gene>
<keyword evidence="16" id="KW-0496">Mitochondrion</keyword>
<keyword evidence="11" id="KW-0862">Zinc</keyword>
<name>A0AAJ7U6E9_PETMA</name>
<dbReference type="InterPro" id="IPR000642">
    <property type="entry name" value="Peptidase_M41"/>
</dbReference>
<evidence type="ECO:0000256" key="9">
    <source>
        <dbReference type="ARBA" id="ARBA00022792"/>
    </source>
</evidence>
<evidence type="ECO:0000256" key="4">
    <source>
        <dbReference type="ARBA" id="ARBA00010550"/>
    </source>
</evidence>
<dbReference type="Pfam" id="PF00004">
    <property type="entry name" value="AAA"/>
    <property type="match status" value="1"/>
</dbReference>
<dbReference type="InterPro" id="IPR041569">
    <property type="entry name" value="AAA_lid_3"/>
</dbReference>
<comment type="catalytic activity">
    <reaction evidence="18">
        <text>ATP + H2O = ADP + phosphate + H(+)</text>
        <dbReference type="Rhea" id="RHEA:13065"/>
        <dbReference type="ChEBI" id="CHEBI:15377"/>
        <dbReference type="ChEBI" id="CHEBI:15378"/>
        <dbReference type="ChEBI" id="CHEBI:30616"/>
        <dbReference type="ChEBI" id="CHEBI:43474"/>
        <dbReference type="ChEBI" id="CHEBI:456216"/>
    </reaction>
    <physiologicalReaction direction="left-to-right" evidence="18">
        <dbReference type="Rhea" id="RHEA:13066"/>
    </physiologicalReaction>
</comment>
<accession>A0AAJ7U6E9</accession>
<feature type="transmembrane region" description="Helical" evidence="20">
    <location>
        <begin position="265"/>
        <end position="283"/>
    </location>
</feature>
<dbReference type="GO" id="GO:0004222">
    <property type="term" value="F:metalloendopeptidase activity"/>
    <property type="evidence" value="ECO:0007669"/>
    <property type="project" value="InterPro"/>
</dbReference>
<evidence type="ECO:0000256" key="19">
    <source>
        <dbReference type="SAM" id="MobiDB-lite"/>
    </source>
</evidence>
<dbReference type="NCBIfam" id="TIGR01241">
    <property type="entry name" value="FtsH_fam"/>
    <property type="match status" value="1"/>
</dbReference>
<evidence type="ECO:0000256" key="7">
    <source>
        <dbReference type="ARBA" id="ARBA00022723"/>
    </source>
</evidence>
<protein>
    <submittedName>
        <fullName evidence="23">AFG3-like protein 2</fullName>
    </submittedName>
</protein>
<evidence type="ECO:0000256" key="18">
    <source>
        <dbReference type="ARBA" id="ARBA00048778"/>
    </source>
</evidence>
<evidence type="ECO:0000256" key="1">
    <source>
        <dbReference type="ARBA" id="ARBA00001947"/>
    </source>
</evidence>
<dbReference type="InterPro" id="IPR003593">
    <property type="entry name" value="AAA+_ATPase"/>
</dbReference>
<dbReference type="AlphaFoldDB" id="A0AAJ7U6E9"/>
<evidence type="ECO:0000256" key="15">
    <source>
        <dbReference type="ARBA" id="ARBA00023049"/>
    </source>
</evidence>
<evidence type="ECO:0000256" key="16">
    <source>
        <dbReference type="ARBA" id="ARBA00023128"/>
    </source>
</evidence>
<keyword evidence="10" id="KW-0378">Hydrolase</keyword>
<keyword evidence="22" id="KW-1185">Reference proteome</keyword>
<evidence type="ECO:0000256" key="8">
    <source>
        <dbReference type="ARBA" id="ARBA00022741"/>
    </source>
</evidence>
<comment type="cofactor">
    <cofactor evidence="1">
        <name>Zn(2+)</name>
        <dbReference type="ChEBI" id="CHEBI:29105"/>
    </cofactor>
</comment>
<dbReference type="SMART" id="SM00382">
    <property type="entry name" value="AAA"/>
    <property type="match status" value="1"/>
</dbReference>
<dbReference type="InterPro" id="IPR027417">
    <property type="entry name" value="P-loop_NTPase"/>
</dbReference>
<dbReference type="InterPro" id="IPR005936">
    <property type="entry name" value="FtsH"/>
</dbReference>
<dbReference type="GO" id="GO:0034982">
    <property type="term" value="P:mitochondrial protein processing"/>
    <property type="evidence" value="ECO:0007669"/>
    <property type="project" value="TreeGrafter"/>
</dbReference>
<keyword evidence="6 20" id="KW-0812">Transmembrane</keyword>
<dbReference type="CDD" id="cd19501">
    <property type="entry name" value="RecA-like_FtsH"/>
    <property type="match status" value="1"/>
</dbReference>
<dbReference type="CTD" id="10939"/>
<dbReference type="RefSeq" id="XP_032830532.1">
    <property type="nucleotide sequence ID" value="XM_032974641.1"/>
</dbReference>
<reference evidence="23" key="1">
    <citation type="submission" date="2025-08" db="UniProtKB">
        <authorList>
            <consortium name="RefSeq"/>
        </authorList>
    </citation>
    <scope>IDENTIFICATION</scope>
    <source>
        <tissue evidence="23">Sperm</tissue>
    </source>
</reference>
<dbReference type="FunFam" id="3.40.50.300:FF:000001">
    <property type="entry name" value="ATP-dependent zinc metalloprotease FtsH"/>
    <property type="match status" value="1"/>
</dbReference>
<organism evidence="22 23">
    <name type="scientific">Petromyzon marinus</name>
    <name type="common">Sea lamprey</name>
    <dbReference type="NCBI Taxonomy" id="7757"/>
    <lineage>
        <taxon>Eukaryota</taxon>
        <taxon>Metazoa</taxon>
        <taxon>Chordata</taxon>
        <taxon>Craniata</taxon>
        <taxon>Vertebrata</taxon>
        <taxon>Cyclostomata</taxon>
        <taxon>Hyperoartia</taxon>
        <taxon>Petromyzontiformes</taxon>
        <taxon>Petromyzontidae</taxon>
        <taxon>Petromyzon</taxon>
    </lineage>
</organism>
<dbReference type="SUPFAM" id="SSF52540">
    <property type="entry name" value="P-loop containing nucleoside triphosphate hydrolases"/>
    <property type="match status" value="1"/>
</dbReference>
<feature type="region of interest" description="Disordered" evidence="19">
    <location>
        <begin position="771"/>
        <end position="821"/>
    </location>
</feature>
<evidence type="ECO:0000256" key="20">
    <source>
        <dbReference type="SAM" id="Phobius"/>
    </source>
</evidence>
<evidence type="ECO:0000256" key="12">
    <source>
        <dbReference type="ARBA" id="ARBA00022840"/>
    </source>
</evidence>
<dbReference type="Proteomes" id="UP001318040">
    <property type="component" value="Chromosome 54"/>
</dbReference>
<dbReference type="FunFam" id="3.40.1690.20:FF:000001">
    <property type="entry name" value="AFG3-like AAA ATPase 2"/>
    <property type="match status" value="1"/>
</dbReference>
<comment type="similarity">
    <text evidence="3">In the C-terminal section; belongs to the peptidase M41 family.</text>
</comment>
<feature type="compositionally biased region" description="Gly residues" evidence="19">
    <location>
        <begin position="109"/>
        <end position="130"/>
    </location>
</feature>
<feature type="compositionally biased region" description="Basic and acidic residues" evidence="19">
    <location>
        <begin position="787"/>
        <end position="797"/>
    </location>
</feature>
<dbReference type="GO" id="GO:0005524">
    <property type="term" value="F:ATP binding"/>
    <property type="evidence" value="ECO:0007669"/>
    <property type="project" value="UniProtKB-KW"/>
</dbReference>
<dbReference type="FunFam" id="1.10.8.60:FF:000019">
    <property type="entry name" value="AFG3-like AAA ATPase 2"/>
    <property type="match status" value="1"/>
</dbReference>
<dbReference type="Gene3D" id="3.40.1690.20">
    <property type="match status" value="1"/>
</dbReference>
<evidence type="ECO:0000313" key="23">
    <source>
        <dbReference type="RefSeq" id="XP_032830532.1"/>
    </source>
</evidence>
<feature type="transmembrane region" description="Helical" evidence="20">
    <location>
        <begin position="155"/>
        <end position="174"/>
    </location>
</feature>
<keyword evidence="7" id="KW-0479">Metal-binding</keyword>
<sequence length="866" mass="94021">MVRPCGSVAGICRLLRGGAGRGIGTPGPLREFCTAGPPGVRSPTAAAAASRLCSSVLESYERFCSRPPKGFEKYFPGGNKPDGKTNAPASKPEAENSAGAARRTKSSSGGDGGGSGGGGNGDGGAGGGRKGGGRKDDSWYSRVQKGEFPWDDKEFRSYLFLTAAAWAGGIYYFFLRDVYREISWKEFLNLYLAKGAVERLEVVNKHYVRVVLHPDQASLDGAQLWFTIGSVDTFERNLETVQQEMGLEPEQRASVIYTTQSDGSFLLSMLPTVLIIGLLLFSMRRGPMGARRGGRGMGGLFSVGETTAKVMRDEIDVTFKDVAGCEEAKVEIMEFVNFLRHPKQYQDLGAKIPKGAILTGPPGTGKTLLAKATAGEANVPFITVNGSEFLEMFVGVGPARVRDMFQLARKNAPCILFIDEIDAVGRKRGRGNFGGQSEQENTLNQLLVEMDGFNTTTNVVVLAGTNRPDILDPALLRPGRFDRQIFVGAPDIKGRASIFKVHLKPLKTELALDKAAISRKLAALTPGFTGADIANVCNEAALIAARHLNEAISEKHFEQAIERVIGGLEKKTQVLQPEEKRTVAYHESGHAVAGWYLEHADPLLKVSIIPRGKGLGYAQYLPKEQYLYSQEQLFDRMCMTLGGRVAEQLFFGRITTGAQDDLRKVTQSAYAQIVQFGMNEKVGQVSFKMPREDDMLMEKPYSEATARLIDSEVRELINKAYVHTMELLTSKKDDIEKIAQRLLEKEVLNKADMVELLGPRPFAEKSTYEEFVEGTGSLEEDTSLPEGLRDWNRDRQPPAEGAAGETGGGTDGDGKLVPPPVCLGGGEGGVRWVQVTTHLPHRGERGGGGGVLGALLPPMCVCESWV</sequence>
<dbReference type="KEGG" id="pmrn:116954163"/>
<keyword evidence="13" id="KW-0809">Transit peptide</keyword>
<evidence type="ECO:0000256" key="6">
    <source>
        <dbReference type="ARBA" id="ARBA00022692"/>
    </source>
</evidence>
<keyword evidence="12" id="KW-0067">ATP-binding</keyword>
<dbReference type="Pfam" id="PF01434">
    <property type="entry name" value="Peptidase_M41"/>
    <property type="match status" value="1"/>
</dbReference>
<dbReference type="SUPFAM" id="SSF140990">
    <property type="entry name" value="FtsH protease domain-like"/>
    <property type="match status" value="1"/>
</dbReference>
<dbReference type="FunFam" id="1.20.58.760:FF:000003">
    <property type="entry name" value="AFG3-like AAA ATPase 2"/>
    <property type="match status" value="1"/>
</dbReference>
<keyword evidence="17 20" id="KW-0472">Membrane</keyword>
<dbReference type="InterPro" id="IPR003959">
    <property type="entry name" value="ATPase_AAA_core"/>
</dbReference>
<dbReference type="PANTHER" id="PTHR43655:SF9">
    <property type="entry name" value="AFG3-LIKE PROTEIN 2"/>
    <property type="match status" value="1"/>
</dbReference>
<dbReference type="PROSITE" id="PS00674">
    <property type="entry name" value="AAA"/>
    <property type="match status" value="1"/>
</dbReference>
<evidence type="ECO:0000256" key="14">
    <source>
        <dbReference type="ARBA" id="ARBA00022989"/>
    </source>
</evidence>
<feature type="domain" description="AAA+ ATPase" evidence="21">
    <location>
        <begin position="352"/>
        <end position="491"/>
    </location>
</feature>
<dbReference type="GO" id="GO:0004176">
    <property type="term" value="F:ATP-dependent peptidase activity"/>
    <property type="evidence" value="ECO:0007669"/>
    <property type="project" value="InterPro"/>
</dbReference>
<evidence type="ECO:0000259" key="21">
    <source>
        <dbReference type="SMART" id="SM00382"/>
    </source>
</evidence>
<evidence type="ECO:0000256" key="11">
    <source>
        <dbReference type="ARBA" id="ARBA00022833"/>
    </source>
</evidence>
<evidence type="ECO:0000313" key="22">
    <source>
        <dbReference type="Proteomes" id="UP001318040"/>
    </source>
</evidence>
<dbReference type="GO" id="GO:0005745">
    <property type="term" value="C:m-AAA complex"/>
    <property type="evidence" value="ECO:0007669"/>
    <property type="project" value="UniProtKB-ARBA"/>
</dbReference>
<dbReference type="InterPro" id="IPR037219">
    <property type="entry name" value="Peptidase_M41-like"/>
</dbReference>
<evidence type="ECO:0000256" key="2">
    <source>
        <dbReference type="ARBA" id="ARBA00004448"/>
    </source>
</evidence>
<dbReference type="GO" id="GO:0046872">
    <property type="term" value="F:metal ion binding"/>
    <property type="evidence" value="ECO:0007669"/>
    <property type="project" value="UniProtKB-KW"/>
</dbReference>
<evidence type="ECO:0000256" key="10">
    <source>
        <dbReference type="ARBA" id="ARBA00022801"/>
    </source>
</evidence>
<dbReference type="InterPro" id="IPR050928">
    <property type="entry name" value="ATP-dep_Zn_Metalloprotease"/>
</dbReference>
<dbReference type="Gene3D" id="3.40.50.300">
    <property type="entry name" value="P-loop containing nucleotide triphosphate hydrolases"/>
    <property type="match status" value="1"/>
</dbReference>
<evidence type="ECO:0000256" key="17">
    <source>
        <dbReference type="ARBA" id="ARBA00023136"/>
    </source>
</evidence>
<dbReference type="Gene3D" id="1.20.58.760">
    <property type="entry name" value="Peptidase M41"/>
    <property type="match status" value="1"/>
</dbReference>
<keyword evidence="8" id="KW-0547">Nucleotide-binding</keyword>
<comment type="similarity">
    <text evidence="4">In the N-terminal section; belongs to the AAA ATPase family.</text>
</comment>
<keyword evidence="9" id="KW-0999">Mitochondrion inner membrane</keyword>
<evidence type="ECO:0000256" key="13">
    <source>
        <dbReference type="ARBA" id="ARBA00022946"/>
    </source>
</evidence>
<dbReference type="InterPro" id="IPR003960">
    <property type="entry name" value="ATPase_AAA_CS"/>
</dbReference>
<comment type="subcellular location">
    <subcellularLocation>
        <location evidence="2">Mitochondrion inner membrane</location>
        <topology evidence="2">Multi-pass membrane protein</topology>
    </subcellularLocation>
</comment>
<feature type="region of interest" description="Disordered" evidence="19">
    <location>
        <begin position="71"/>
        <end position="138"/>
    </location>
</feature>
<dbReference type="HAMAP" id="MF_01458">
    <property type="entry name" value="FtsH"/>
    <property type="match status" value="1"/>
</dbReference>
<keyword evidence="14 20" id="KW-1133">Transmembrane helix</keyword>